<dbReference type="PANTHER" id="PTHR38597:SF1">
    <property type="entry name" value="BLL3834 PROTEIN"/>
    <property type="match status" value="1"/>
</dbReference>
<organism evidence="2">
    <name type="scientific">Ignisphaera aggregans</name>
    <dbReference type="NCBI Taxonomy" id="334771"/>
    <lineage>
        <taxon>Archaea</taxon>
        <taxon>Thermoproteota</taxon>
        <taxon>Thermoprotei</taxon>
        <taxon>Desulfurococcales</taxon>
        <taxon>Desulfurococcaceae</taxon>
        <taxon>Ignisphaera</taxon>
    </lineage>
</organism>
<dbReference type="Pfam" id="PF05559">
    <property type="entry name" value="DUF763"/>
    <property type="match status" value="1"/>
</dbReference>
<reference evidence="2" key="1">
    <citation type="journal article" date="2020" name="mSystems">
        <title>Genome- and Community-Level Interaction Insights into Carbon Utilization and Element Cycling Functions of Hydrothermarchaeota in Hydrothermal Sediment.</title>
        <authorList>
            <person name="Zhou Z."/>
            <person name="Liu Y."/>
            <person name="Xu W."/>
            <person name="Pan J."/>
            <person name="Luo Z.H."/>
            <person name="Li M."/>
        </authorList>
    </citation>
    <scope>NUCLEOTIDE SEQUENCE [LARGE SCALE GENOMIC DNA]</scope>
    <source>
        <strain evidence="2">SpSt-657</strain>
    </source>
</reference>
<evidence type="ECO:0000313" key="2">
    <source>
        <dbReference type="EMBL" id="HGQ17899.1"/>
    </source>
</evidence>
<dbReference type="PANTHER" id="PTHR38597">
    <property type="entry name" value="BLL3834 PROTEIN"/>
    <property type="match status" value="1"/>
</dbReference>
<gene>
    <name evidence="2" type="ORF">ENU30_02800</name>
</gene>
<feature type="coiled-coil region" evidence="1">
    <location>
        <begin position="357"/>
        <end position="384"/>
    </location>
</feature>
<accession>A0A7J3JQM5</accession>
<dbReference type="EMBL" id="DTBZ01000065">
    <property type="protein sequence ID" value="HGQ17899.1"/>
    <property type="molecule type" value="Genomic_DNA"/>
</dbReference>
<evidence type="ECO:0000256" key="1">
    <source>
        <dbReference type="SAM" id="Coils"/>
    </source>
</evidence>
<proteinExistence type="predicted"/>
<dbReference type="InterPro" id="IPR008482">
    <property type="entry name" value="DUF763"/>
</dbReference>
<protein>
    <submittedName>
        <fullName evidence="2">DUF763 domain-containing protein</fullName>
    </submittedName>
</protein>
<dbReference type="AlphaFoldDB" id="A0A7J3JQM5"/>
<name>A0A7J3JQM5_9CREN</name>
<sequence length="404" mass="45087">MIDMHVKGSAELPLHTGHVPPGLLQYMKKLGRAIALYIIDVFGPDKLIERLSDPLWFQAFNNVIGMDWDSSGSTTVVLYVLKDFANVYTFNDLGIAVLGGKGIDSRYILDEADILDRSGDVDVDNLKYISMLSAKIDSAALQDGYSLYIHSIILSRNNTWTVIQQGMNTDLKMARRYHIYNMVTAETDPHSGIACNSIGKALNLVDHSSKSIRRTIIDLINSTSPSILVRKIAEINRMLKNNLSLESWISKGNSLHNLSSIKDVDPMENPLLYKPIININRIERALHVLSDIKPSSFEELLILKGVGAETMRALALIANLVYGEEPSSKDPVTHPLDPFIYSYAHGGKDGVPYPIKLSVMRETIAFLEEAIAEARIDIKIKRKALERLHKLFNMGIAENTTHFS</sequence>
<comment type="caution">
    <text evidence="2">The sequence shown here is derived from an EMBL/GenBank/DDBJ whole genome shotgun (WGS) entry which is preliminary data.</text>
</comment>
<keyword evidence="1" id="KW-0175">Coiled coil</keyword>